<feature type="compositionally biased region" description="Low complexity" evidence="1">
    <location>
        <begin position="101"/>
        <end position="121"/>
    </location>
</feature>
<feature type="region of interest" description="Disordered" evidence="1">
    <location>
        <begin position="22"/>
        <end position="121"/>
    </location>
</feature>
<reference evidence="2 3" key="1">
    <citation type="journal article" date="2023" name="Commun. Biol.">
        <title>Genome analysis of Parmales, the sister group of diatoms, reveals the evolutionary specialization of diatoms from phago-mixotrophs to photoautotrophs.</title>
        <authorList>
            <person name="Ban H."/>
            <person name="Sato S."/>
            <person name="Yoshikawa S."/>
            <person name="Yamada K."/>
            <person name="Nakamura Y."/>
            <person name="Ichinomiya M."/>
            <person name="Sato N."/>
            <person name="Blanc-Mathieu R."/>
            <person name="Endo H."/>
            <person name="Kuwata A."/>
            <person name="Ogata H."/>
        </authorList>
    </citation>
    <scope>NUCLEOTIDE SEQUENCE [LARGE SCALE GENOMIC DNA]</scope>
</reference>
<feature type="compositionally biased region" description="Low complexity" evidence="1">
    <location>
        <begin position="521"/>
        <end position="534"/>
    </location>
</feature>
<dbReference type="PANTHER" id="PTHR48125">
    <property type="entry name" value="LP07818P1"/>
    <property type="match status" value="1"/>
</dbReference>
<accession>A0ABQ6MT21</accession>
<feature type="region of interest" description="Disordered" evidence="1">
    <location>
        <begin position="1104"/>
        <end position="1162"/>
    </location>
</feature>
<feature type="compositionally biased region" description="Acidic residues" evidence="1">
    <location>
        <begin position="605"/>
        <end position="619"/>
    </location>
</feature>
<feature type="compositionally biased region" description="Basic residues" evidence="1">
    <location>
        <begin position="28"/>
        <end position="41"/>
    </location>
</feature>
<evidence type="ECO:0000313" key="3">
    <source>
        <dbReference type="Proteomes" id="UP001165060"/>
    </source>
</evidence>
<comment type="caution">
    <text evidence="2">The sequence shown here is derived from an EMBL/GenBank/DDBJ whole genome shotgun (WGS) entry which is preliminary data.</text>
</comment>
<sequence length="1162" mass="125963">MPFSVFELDYYEDDGFDYNAYNKEQARLRRQSSKQKHRSPNRSKAPPAKSRSSPAPARAPAAKPSRADVEAETDPAQPAPAQTRPAKPARASMRAEKKADSSPPSDAAAADAEPVAQMEQDAAAAALQASSSLLSSTSLSLSIPPNPLGTSGSLASLFDPPPSVSAEGSFLRAKFSSVLKARDAQLQRSSNADSVAFTRTLASATQGSSKSAQSGNIQVSMAEMEATKNVLLREQYLTNLSDLAELVSRKYKEYSKLRREHMVLRKRQKMLLKGASPLEIRSINAQIAAAATAVATVEKLLTESHAHLAVIIAQLRSISLDAVTAIRKWQTLTQQSIASYTPSSSRKLPPPPPSFMWQGTNYLLRMKTDNDFFDQSDILTEWLGFDPADGNVFFVPPPGLDVLGSLANRRKKLTAHIRSRRETASKMKAAMLRSRMSHVGRKVSAVGAFAGGSKRRLMRKTLGAKLAEHAAGGKEGAEGGGRGGSPEAAAERARKMRFTSMEKSSARMFDSPEQVARKARLSASPPRSSPPGSADTSPPGTSMAKLFKKNTPNASSKITFVGDNDLTAISAGVLDQLQQNPEDGSPSSKGSPVQQIPLRRKGGGEEEDDLDSGDEEELEFPAVFPTTQIVNELPAVLQERCRAMERILTEEERREGMRQDYMRSTLDFAKTQVNPLAKYGAGGAGGAGVDGLRERGGVDAGALLLRATTPASRGGGGSTRSRTAGAAPTSAFTVDDFSSFFVTGGGAGGMLDEEDEEGRPNTTSGPGRRGGGLSPKKRPASSVPAPERPSSITTVFPQNPAKHGTPFPVAVKGHLLVNYNAKGGGGEGSKYFRYNPRQAAVLLQGFARFIVARGRVRGLKEFRTTHSAACALQRCWRGKQGRSDFFVKLQGKKASDIRDRIEKREIQRAAGILTRFFDNIRYTKMEKLKKSAAERMRSQEKFWMKLAMHDACAFQIQRVWFEYLRKKDEFQEDFEVKFGAASALQKIIRIRLARKRVKERRSRMIAEGRKKMARSAVLPPAYLAVVKLQCWARVCAAKERVETKRERRGRQLHTKIHRLMETHGHAFGALQEMDEESSVQSLASQSVASITFLMGSTAAAEAAALATEMEVEEEQEEKKGAEGGDAEGGGGGDDGELKLKRIGSISNRGSKARRSIASSGGI</sequence>
<keyword evidence="3" id="KW-1185">Reference proteome</keyword>
<feature type="compositionally biased region" description="Low complexity" evidence="1">
    <location>
        <begin position="74"/>
        <end position="91"/>
    </location>
</feature>
<feature type="region of interest" description="Disordered" evidence="1">
    <location>
        <begin position="468"/>
        <end position="547"/>
    </location>
</feature>
<proteinExistence type="predicted"/>
<dbReference type="Proteomes" id="UP001165060">
    <property type="component" value="Unassembled WGS sequence"/>
</dbReference>
<name>A0ABQ6MT21_9STRA</name>
<feature type="compositionally biased region" description="Low complexity" evidence="1">
    <location>
        <begin position="42"/>
        <end position="64"/>
    </location>
</feature>
<dbReference type="PANTHER" id="PTHR48125:SF10">
    <property type="entry name" value="OS12G0136300 PROTEIN"/>
    <property type="match status" value="1"/>
</dbReference>
<evidence type="ECO:0000313" key="2">
    <source>
        <dbReference type="EMBL" id="GMI31784.1"/>
    </source>
</evidence>
<feature type="region of interest" description="Disordered" evidence="1">
    <location>
        <begin position="745"/>
        <end position="792"/>
    </location>
</feature>
<protein>
    <submittedName>
        <fullName evidence="2">Uncharacterized protein</fullName>
    </submittedName>
</protein>
<feature type="compositionally biased region" description="Polar residues" evidence="1">
    <location>
        <begin position="578"/>
        <end position="594"/>
    </location>
</feature>
<dbReference type="PROSITE" id="PS50096">
    <property type="entry name" value="IQ"/>
    <property type="match status" value="1"/>
</dbReference>
<feature type="region of interest" description="Disordered" evidence="1">
    <location>
        <begin position="578"/>
        <end position="622"/>
    </location>
</feature>
<feature type="compositionally biased region" description="Basic and acidic residues" evidence="1">
    <location>
        <begin position="468"/>
        <end position="477"/>
    </location>
</feature>
<organism evidence="2 3">
    <name type="scientific">Tetraparma gracilis</name>
    <dbReference type="NCBI Taxonomy" id="2962635"/>
    <lineage>
        <taxon>Eukaryota</taxon>
        <taxon>Sar</taxon>
        <taxon>Stramenopiles</taxon>
        <taxon>Ochrophyta</taxon>
        <taxon>Bolidophyceae</taxon>
        <taxon>Parmales</taxon>
        <taxon>Triparmaceae</taxon>
        <taxon>Tetraparma</taxon>
    </lineage>
</organism>
<dbReference type="EMBL" id="BRYB01001712">
    <property type="protein sequence ID" value="GMI31784.1"/>
    <property type="molecule type" value="Genomic_DNA"/>
</dbReference>
<gene>
    <name evidence="2" type="ORF">TeGR_g14497</name>
</gene>
<evidence type="ECO:0000256" key="1">
    <source>
        <dbReference type="SAM" id="MobiDB-lite"/>
    </source>
</evidence>